<reference evidence="8 9" key="1">
    <citation type="journal article" date="2023" name="Int. J. Syst. Evol. Microbiol.">
        <title>The observation of taxonomic boundaries for the 16SrII and 16SrXXV phytoplasmas using genome-based delimitation.</title>
        <authorList>
            <person name="Rodrigues Jardim B."/>
            <person name="Tran-Nguyen L.T.T."/>
            <person name="Gambley C."/>
            <person name="Al-Sadi A.M."/>
            <person name="Al-Subhi A.M."/>
            <person name="Foissac X."/>
            <person name="Salar P."/>
            <person name="Cai H."/>
            <person name="Yang J.Y."/>
            <person name="Davis R."/>
            <person name="Jones L."/>
            <person name="Rodoni B."/>
            <person name="Constable F.E."/>
        </authorList>
    </citation>
    <scope>NUCLEOTIDE SEQUENCE [LARGE SCALE GENOMIC DNA]</scope>
    <source>
        <strain evidence="8">BAWM-155c</strain>
    </source>
</reference>
<dbReference type="EMBL" id="JAOSID010000007">
    <property type="protein sequence ID" value="MDO8168201.1"/>
    <property type="molecule type" value="Genomic_DNA"/>
</dbReference>
<evidence type="ECO:0000256" key="3">
    <source>
        <dbReference type="ARBA" id="ARBA00022982"/>
    </source>
</evidence>
<dbReference type="InterPro" id="IPR017937">
    <property type="entry name" value="Thioredoxin_CS"/>
</dbReference>
<dbReference type="SUPFAM" id="SSF52833">
    <property type="entry name" value="Thioredoxin-like"/>
    <property type="match status" value="1"/>
</dbReference>
<proteinExistence type="inferred from homology"/>
<evidence type="ECO:0000313" key="9">
    <source>
        <dbReference type="Proteomes" id="UP001172036"/>
    </source>
</evidence>
<dbReference type="PROSITE" id="PS51352">
    <property type="entry name" value="THIOREDOXIN_2"/>
    <property type="match status" value="1"/>
</dbReference>
<dbReference type="PROSITE" id="PS00194">
    <property type="entry name" value="THIOREDOXIN_1"/>
    <property type="match status" value="1"/>
</dbReference>
<evidence type="ECO:0000256" key="5">
    <source>
        <dbReference type="ARBA" id="ARBA00023284"/>
    </source>
</evidence>
<sequence>MPTDEKKKMDLNQSIQAQKTELVLIDFFASWCAPCRNLMPIIDELLQKRKDLSLIKIDIDQHPYLLSEYNITSYPTLLLYKNGRKINRRVGFCSYEELLSFIDRHKEEKNNFCC</sequence>
<protein>
    <recommendedName>
        <fullName evidence="6">Thioredoxin</fullName>
    </recommendedName>
</protein>
<dbReference type="PIRSF" id="PIRSF000077">
    <property type="entry name" value="Thioredoxin"/>
    <property type="match status" value="1"/>
</dbReference>
<dbReference type="PANTHER" id="PTHR45663">
    <property type="entry name" value="GEO12009P1"/>
    <property type="match status" value="1"/>
</dbReference>
<evidence type="ECO:0000256" key="6">
    <source>
        <dbReference type="PIRNR" id="PIRNR000077"/>
    </source>
</evidence>
<dbReference type="RefSeq" id="WP_304515406.1">
    <property type="nucleotide sequence ID" value="NZ_JAOSID010000007.1"/>
</dbReference>
<dbReference type="Proteomes" id="UP001172036">
    <property type="component" value="Unassembled WGS sequence"/>
</dbReference>
<dbReference type="InterPro" id="IPR036249">
    <property type="entry name" value="Thioredoxin-like_sf"/>
</dbReference>
<dbReference type="Gene3D" id="3.40.30.10">
    <property type="entry name" value="Glutaredoxin"/>
    <property type="match status" value="1"/>
</dbReference>
<accession>A0ABT9DEX7</accession>
<keyword evidence="9" id="KW-1185">Reference proteome</keyword>
<dbReference type="InterPro" id="IPR013766">
    <property type="entry name" value="Thioredoxin_domain"/>
</dbReference>
<keyword evidence="4" id="KW-1015">Disulfide bond</keyword>
<gene>
    <name evidence="8" type="ORF">OC680_01770</name>
</gene>
<dbReference type="PRINTS" id="PR00421">
    <property type="entry name" value="THIOREDOXIN"/>
</dbReference>
<evidence type="ECO:0000313" key="8">
    <source>
        <dbReference type="EMBL" id="MDO8168201.1"/>
    </source>
</evidence>
<keyword evidence="2" id="KW-0813">Transport</keyword>
<dbReference type="CDD" id="cd02947">
    <property type="entry name" value="TRX_family"/>
    <property type="match status" value="1"/>
</dbReference>
<comment type="caution">
    <text evidence="8">The sequence shown here is derived from an EMBL/GenBank/DDBJ whole genome shotgun (WGS) entry which is preliminary data.</text>
</comment>
<evidence type="ECO:0000256" key="1">
    <source>
        <dbReference type="ARBA" id="ARBA00008987"/>
    </source>
</evidence>
<dbReference type="PANTHER" id="PTHR45663:SF11">
    <property type="entry name" value="GEO12009P1"/>
    <property type="match status" value="1"/>
</dbReference>
<dbReference type="Pfam" id="PF00085">
    <property type="entry name" value="Thioredoxin"/>
    <property type="match status" value="1"/>
</dbReference>
<organism evidence="8 9">
    <name type="scientific">Candidatus Phytoplasma melaleucae</name>
    <dbReference type="NCBI Taxonomy" id="2982630"/>
    <lineage>
        <taxon>Bacteria</taxon>
        <taxon>Bacillati</taxon>
        <taxon>Mycoplasmatota</taxon>
        <taxon>Mollicutes</taxon>
        <taxon>Acholeplasmatales</taxon>
        <taxon>Acholeplasmataceae</taxon>
        <taxon>Candidatus Phytoplasma</taxon>
    </lineage>
</organism>
<evidence type="ECO:0000256" key="4">
    <source>
        <dbReference type="ARBA" id="ARBA00023157"/>
    </source>
</evidence>
<keyword evidence="3" id="KW-0249">Electron transport</keyword>
<dbReference type="InterPro" id="IPR005746">
    <property type="entry name" value="Thioredoxin"/>
</dbReference>
<name>A0ABT9DEX7_9MOLU</name>
<evidence type="ECO:0000259" key="7">
    <source>
        <dbReference type="PROSITE" id="PS51352"/>
    </source>
</evidence>
<evidence type="ECO:0000256" key="2">
    <source>
        <dbReference type="ARBA" id="ARBA00022448"/>
    </source>
</evidence>
<comment type="similarity">
    <text evidence="1 6">Belongs to the thioredoxin family.</text>
</comment>
<keyword evidence="5" id="KW-0676">Redox-active center</keyword>
<feature type="domain" description="Thioredoxin" evidence="7">
    <location>
        <begin position="1"/>
        <end position="107"/>
    </location>
</feature>